<sequence length="400" mass="44432">MRASLVILPLAYLVFGRADNSQDDGSSQEELIYDDFSKKFPIRGGDNIVLSHTQAENVTNWITYFCGNVSQYRTAFREGINSSWTREQLEEFNIPELKLLYDRNQAKEFEKCKADLRKPYIDPVHAKLLRETVVQFCEDIDDHRQNALKTPSKTLKELGRFEIENLEFMDEKTIAKFEKCHADLEELAKITTTTSTIPLPTTSTEFPTTTRITATNAVPTSTEVSTAKTTSTAANTTALTKMSRTTTKTGTTSTFKKPAFWPWNDNYQPKESKNQVKLPIDNSKPATTTPKYVLGTVEISLLVLGSLLIVCCICATIVFICCICLAKDMPAPAVKETKPNVINYAPSYTLILSSETSVEPAEPTPNAPPNQAAPNTIPRAEIVNGAKPEQKDNLSNSVSV</sequence>
<organism evidence="4 5">
    <name type="scientific">Steinernema carpocapsae</name>
    <name type="common">Entomopathogenic nematode</name>
    <dbReference type="NCBI Taxonomy" id="34508"/>
    <lineage>
        <taxon>Eukaryota</taxon>
        <taxon>Metazoa</taxon>
        <taxon>Ecdysozoa</taxon>
        <taxon>Nematoda</taxon>
        <taxon>Chromadorea</taxon>
        <taxon>Rhabditida</taxon>
        <taxon>Tylenchina</taxon>
        <taxon>Panagrolaimomorpha</taxon>
        <taxon>Strongyloidoidea</taxon>
        <taxon>Steinernematidae</taxon>
        <taxon>Steinernema</taxon>
    </lineage>
</organism>
<dbReference type="Proteomes" id="UP000298663">
    <property type="component" value="Unassembled WGS sequence"/>
</dbReference>
<keyword evidence="2" id="KW-1133">Transmembrane helix</keyword>
<feature type="compositionally biased region" description="Low complexity" evidence="1">
    <location>
        <begin position="369"/>
        <end position="378"/>
    </location>
</feature>
<evidence type="ECO:0000256" key="1">
    <source>
        <dbReference type="SAM" id="MobiDB-lite"/>
    </source>
</evidence>
<keyword evidence="2" id="KW-0472">Membrane</keyword>
<comment type="caution">
    <text evidence="4">The sequence shown here is derived from an EMBL/GenBank/DDBJ whole genome shotgun (WGS) entry which is preliminary data.</text>
</comment>
<evidence type="ECO:0000313" key="4">
    <source>
        <dbReference type="EMBL" id="TKR64011.1"/>
    </source>
</evidence>
<accession>A0A4U5M580</accession>
<keyword evidence="3" id="KW-0732">Signal</keyword>
<keyword evidence="5" id="KW-1185">Reference proteome</keyword>
<protein>
    <submittedName>
        <fullName evidence="4">Uncharacterized protein</fullName>
    </submittedName>
</protein>
<feature type="transmembrane region" description="Helical" evidence="2">
    <location>
        <begin position="299"/>
        <end position="326"/>
    </location>
</feature>
<reference evidence="4 5" key="2">
    <citation type="journal article" date="2019" name="G3 (Bethesda)">
        <title>Hybrid Assembly of the Genome of the Entomopathogenic Nematode Steinernema carpocapsae Identifies the X-Chromosome.</title>
        <authorList>
            <person name="Serra L."/>
            <person name="Macchietto M."/>
            <person name="Macias-Munoz A."/>
            <person name="McGill C.J."/>
            <person name="Rodriguez I.M."/>
            <person name="Rodriguez B."/>
            <person name="Murad R."/>
            <person name="Mortazavi A."/>
        </authorList>
    </citation>
    <scope>NUCLEOTIDE SEQUENCE [LARGE SCALE GENOMIC DNA]</scope>
    <source>
        <strain evidence="4 5">ALL</strain>
    </source>
</reference>
<feature type="signal peptide" evidence="3">
    <location>
        <begin position="1"/>
        <end position="18"/>
    </location>
</feature>
<evidence type="ECO:0000256" key="2">
    <source>
        <dbReference type="SAM" id="Phobius"/>
    </source>
</evidence>
<feature type="region of interest" description="Disordered" evidence="1">
    <location>
        <begin position="356"/>
        <end position="400"/>
    </location>
</feature>
<dbReference type="EMBL" id="AZBU02000009">
    <property type="protein sequence ID" value="TKR64011.1"/>
    <property type="molecule type" value="Genomic_DNA"/>
</dbReference>
<proteinExistence type="predicted"/>
<feature type="chain" id="PRO_5020450094" evidence="3">
    <location>
        <begin position="19"/>
        <end position="400"/>
    </location>
</feature>
<gene>
    <name evidence="4" type="ORF">L596_024609</name>
</gene>
<dbReference type="AlphaFoldDB" id="A0A4U5M580"/>
<evidence type="ECO:0000313" key="5">
    <source>
        <dbReference type="Proteomes" id="UP000298663"/>
    </source>
</evidence>
<evidence type="ECO:0000256" key="3">
    <source>
        <dbReference type="SAM" id="SignalP"/>
    </source>
</evidence>
<name>A0A4U5M580_STECR</name>
<keyword evidence="2" id="KW-0812">Transmembrane</keyword>
<reference evidence="4 5" key="1">
    <citation type="journal article" date="2015" name="Genome Biol.">
        <title>Comparative genomics of Steinernema reveals deeply conserved gene regulatory networks.</title>
        <authorList>
            <person name="Dillman A.R."/>
            <person name="Macchietto M."/>
            <person name="Porter C.F."/>
            <person name="Rogers A."/>
            <person name="Williams B."/>
            <person name="Antoshechkin I."/>
            <person name="Lee M.M."/>
            <person name="Goodwin Z."/>
            <person name="Lu X."/>
            <person name="Lewis E.E."/>
            <person name="Goodrich-Blair H."/>
            <person name="Stock S.P."/>
            <person name="Adams B.J."/>
            <person name="Sternberg P.W."/>
            <person name="Mortazavi A."/>
        </authorList>
    </citation>
    <scope>NUCLEOTIDE SEQUENCE [LARGE SCALE GENOMIC DNA]</scope>
    <source>
        <strain evidence="4 5">ALL</strain>
    </source>
</reference>